<protein>
    <recommendedName>
        <fullName evidence="2">DUF6398 domain-containing protein</fullName>
    </recommendedName>
</protein>
<dbReference type="Proteomes" id="UP000316213">
    <property type="component" value="Unassembled WGS sequence"/>
</dbReference>
<feature type="region of interest" description="Disordered" evidence="1">
    <location>
        <begin position="191"/>
        <end position="213"/>
    </location>
</feature>
<evidence type="ECO:0000256" key="1">
    <source>
        <dbReference type="SAM" id="MobiDB-lite"/>
    </source>
</evidence>
<organism evidence="3 4">
    <name type="scientific">Neorhodopirellula pilleata</name>
    <dbReference type="NCBI Taxonomy" id="2714738"/>
    <lineage>
        <taxon>Bacteria</taxon>
        <taxon>Pseudomonadati</taxon>
        <taxon>Planctomycetota</taxon>
        <taxon>Planctomycetia</taxon>
        <taxon>Pirellulales</taxon>
        <taxon>Pirellulaceae</taxon>
        <taxon>Neorhodopirellula</taxon>
    </lineage>
</organism>
<proteinExistence type="predicted"/>
<dbReference type="AlphaFoldDB" id="A0A5C6AP45"/>
<comment type="caution">
    <text evidence="3">The sequence shown here is derived from an EMBL/GenBank/DDBJ whole genome shotgun (WGS) entry which is preliminary data.</text>
</comment>
<dbReference type="Pfam" id="PF19935">
    <property type="entry name" value="DUF6398"/>
    <property type="match status" value="1"/>
</dbReference>
<evidence type="ECO:0000259" key="2">
    <source>
        <dbReference type="Pfam" id="PF19935"/>
    </source>
</evidence>
<dbReference type="RefSeq" id="WP_197167756.1">
    <property type="nucleotide sequence ID" value="NZ_SJPM01000002.1"/>
</dbReference>
<dbReference type="EMBL" id="SJPM01000002">
    <property type="protein sequence ID" value="TWU01755.1"/>
    <property type="molecule type" value="Genomic_DNA"/>
</dbReference>
<name>A0A5C6AP45_9BACT</name>
<dbReference type="InterPro" id="IPR045651">
    <property type="entry name" value="DUF6398"/>
</dbReference>
<reference evidence="3 4" key="1">
    <citation type="submission" date="2019-02" db="EMBL/GenBank/DDBJ databases">
        <title>Deep-cultivation of Planctomycetes and their phenomic and genomic characterization uncovers novel biology.</title>
        <authorList>
            <person name="Wiegand S."/>
            <person name="Jogler M."/>
            <person name="Boedeker C."/>
            <person name="Pinto D."/>
            <person name="Vollmers J."/>
            <person name="Rivas-Marin E."/>
            <person name="Kohn T."/>
            <person name="Peeters S.H."/>
            <person name="Heuer A."/>
            <person name="Rast P."/>
            <person name="Oberbeckmann S."/>
            <person name="Bunk B."/>
            <person name="Jeske O."/>
            <person name="Meyerdierks A."/>
            <person name="Storesund J.E."/>
            <person name="Kallscheuer N."/>
            <person name="Luecker S."/>
            <person name="Lage O.M."/>
            <person name="Pohl T."/>
            <person name="Merkel B.J."/>
            <person name="Hornburger P."/>
            <person name="Mueller R.-W."/>
            <person name="Bruemmer F."/>
            <person name="Labrenz M."/>
            <person name="Spormann A.M."/>
            <person name="Op Den Camp H."/>
            <person name="Overmann J."/>
            <person name="Amann R."/>
            <person name="Jetten M.S.M."/>
            <person name="Mascher T."/>
            <person name="Medema M.H."/>
            <person name="Devos D.P."/>
            <person name="Kaster A.-K."/>
            <person name="Ovreas L."/>
            <person name="Rohde M."/>
            <person name="Galperin M.Y."/>
            <person name="Jogler C."/>
        </authorList>
    </citation>
    <scope>NUCLEOTIDE SEQUENCE [LARGE SCALE GENOMIC DNA]</scope>
    <source>
        <strain evidence="3 4">Pla100</strain>
    </source>
</reference>
<feature type="compositionally biased region" description="Basic residues" evidence="1">
    <location>
        <begin position="195"/>
        <end position="207"/>
    </location>
</feature>
<keyword evidence="4" id="KW-1185">Reference proteome</keyword>
<evidence type="ECO:0000313" key="3">
    <source>
        <dbReference type="EMBL" id="TWU01755.1"/>
    </source>
</evidence>
<feature type="domain" description="DUF6398" evidence="2">
    <location>
        <begin position="224"/>
        <end position="329"/>
    </location>
</feature>
<sequence>MNLSLDEGKLFYDLYAAILSFVNRKLDVAPEPFSNAAEYMSVSPEERLAIRDALFDKRELIDEFVAENPAQLSAEQLRIVSTWKDALPGKFYVFRYLNKHAVFLTSDNSPTKAYGVVGLADPMEFVVGPSLPRLVTTVLLPFQGKIIYDGLVSGYNITFGGGIKRMLNEKYKQAKESPGIITSLGTQSGTLKTNGLKKKRSAKRKKTSAAAASPANEAKSVAAEITELTDGFCEKFLNEEYAKLCRELASALARKRPSPLLRGKRETWACGIVRTIGWVNYLDDPAQKPHMKLPVIDRAFGVAESTGQGKSKSIRTMLRIGSFDPRWTLPSKKESNPRTWIVQVNGFAIDARYAPRDIQEAAFKKGLIPYIPTNQATEEM</sequence>
<evidence type="ECO:0000313" key="4">
    <source>
        <dbReference type="Proteomes" id="UP000316213"/>
    </source>
</evidence>
<gene>
    <name evidence="3" type="ORF">Pla100_14900</name>
</gene>
<accession>A0A5C6AP45</accession>